<feature type="transmembrane region" description="Helical" evidence="12">
    <location>
        <begin position="174"/>
        <end position="193"/>
    </location>
</feature>
<feature type="domain" description="Protein export membrane protein SecD/SecF C-terminal" evidence="13">
    <location>
        <begin position="122"/>
        <end position="305"/>
    </location>
</feature>
<name>A0A399R5W0_9PROT</name>
<dbReference type="AlphaFoldDB" id="A0A399R5W0"/>
<dbReference type="SUPFAM" id="SSF82866">
    <property type="entry name" value="Multidrug efflux transporter AcrB transmembrane domain"/>
    <property type="match status" value="1"/>
</dbReference>
<dbReference type="NCBIfam" id="TIGR00916">
    <property type="entry name" value="2A0604s01"/>
    <property type="match status" value="1"/>
</dbReference>
<keyword evidence="8 12" id="KW-0472">Membrane</keyword>
<evidence type="ECO:0000256" key="11">
    <source>
        <dbReference type="ARBA" id="ARBA00061053"/>
    </source>
</evidence>
<dbReference type="PANTHER" id="PTHR30081:SF8">
    <property type="entry name" value="PROTEIN TRANSLOCASE SUBUNIT SECF"/>
    <property type="match status" value="1"/>
</dbReference>
<evidence type="ECO:0000256" key="4">
    <source>
        <dbReference type="ARBA" id="ARBA00022692"/>
    </source>
</evidence>
<dbReference type="PANTHER" id="PTHR30081">
    <property type="entry name" value="PROTEIN-EXPORT MEMBRANE PROTEIN SEC"/>
    <property type="match status" value="1"/>
</dbReference>
<dbReference type="InterPro" id="IPR022813">
    <property type="entry name" value="SecD/SecF_arch_bac"/>
</dbReference>
<dbReference type="Gene3D" id="1.20.1640.10">
    <property type="entry name" value="Multidrug efflux transporter AcrB transmembrane domain"/>
    <property type="match status" value="1"/>
</dbReference>
<keyword evidence="15" id="KW-1185">Reference proteome</keyword>
<dbReference type="GO" id="GO:0043952">
    <property type="term" value="P:protein transport by the Sec complex"/>
    <property type="evidence" value="ECO:0007669"/>
    <property type="project" value="UniProtKB-UniRule"/>
</dbReference>
<feature type="transmembrane region" description="Helical" evidence="12">
    <location>
        <begin position="281"/>
        <end position="304"/>
    </location>
</feature>
<evidence type="ECO:0000256" key="8">
    <source>
        <dbReference type="ARBA" id="ARBA00023136"/>
    </source>
</evidence>
<keyword evidence="7 12" id="KW-0811">Translocation</keyword>
<comment type="subcellular location">
    <subcellularLocation>
        <location evidence="1 12">Cell membrane</location>
        <topology evidence="1 12">Multi-pass membrane protein</topology>
    </subcellularLocation>
</comment>
<dbReference type="Proteomes" id="UP000265431">
    <property type="component" value="Unassembled WGS sequence"/>
</dbReference>
<comment type="subunit">
    <text evidence="12">Forms a complex with SecD. Part of the essential Sec protein translocation apparatus which comprises SecA, SecYEG and auxiliary proteins SecDF-YajC and YidC.</text>
</comment>
<dbReference type="RefSeq" id="WP_119378026.1">
    <property type="nucleotide sequence ID" value="NZ_QWGB01000003.1"/>
</dbReference>
<evidence type="ECO:0000313" key="14">
    <source>
        <dbReference type="EMBL" id="RIJ26173.1"/>
    </source>
</evidence>
<evidence type="ECO:0000256" key="9">
    <source>
        <dbReference type="ARBA" id="ARBA00059018"/>
    </source>
</evidence>
<dbReference type="EMBL" id="QWGB01000003">
    <property type="protein sequence ID" value="RIJ26173.1"/>
    <property type="molecule type" value="Genomic_DNA"/>
</dbReference>
<comment type="similarity">
    <text evidence="11">In the N-terminal section; belongs to the SecD/SecF family. SecD subfamily.</text>
</comment>
<evidence type="ECO:0000256" key="3">
    <source>
        <dbReference type="ARBA" id="ARBA00022475"/>
    </source>
</evidence>
<dbReference type="InterPro" id="IPR022646">
    <property type="entry name" value="SecD/SecF_CS"/>
</dbReference>
<feature type="transmembrane region" description="Helical" evidence="12">
    <location>
        <begin position="254"/>
        <end position="275"/>
    </location>
</feature>
<reference evidence="14 15" key="1">
    <citation type="submission" date="2018-08" db="EMBL/GenBank/DDBJ databases">
        <title>Henriciella mobilis sp. nov., isolated from seawater.</title>
        <authorList>
            <person name="Cheng H."/>
            <person name="Wu Y.-H."/>
            <person name="Xu X.-W."/>
            <person name="Guo L.-L."/>
        </authorList>
    </citation>
    <scope>NUCLEOTIDE SEQUENCE [LARGE SCALE GENOMIC DNA]</scope>
    <source>
        <strain evidence="14 15">CCUG66934</strain>
    </source>
</reference>
<dbReference type="PRINTS" id="PR01755">
    <property type="entry name" value="SECFTRNLCASE"/>
</dbReference>
<sequence length="322" mass="34804">MLLQYWPKSTNVRFMSFRLPALLFSAILIAASFALIFTKGMNFGIDFAGGSVIEIEQPEGVQEEDVREVMGGLGLGEVGVNAARGTGVEAIEVIVIRFATQPAEPGTDQDTAQQQANDRVRAALNEAFPGLNVRSSAAVGPKVSGELLRSGLMALAVALALMMAYISVRFQWKYALGAVAALFHDVIITMGMFSLTQFEFNLSTIAALLTIVGYSMNDTVIVFDRVREEARKYKKMEPDKVIDLAVNQTLSRTLLTSGTTLLALFSIYLFGGTVLSGMSFALIFGVIIGTYSSVFVASSVLLLLGLDQGEKQRREVEGFQGV</sequence>
<dbReference type="FunFam" id="1.20.1640.10:FF:000024">
    <property type="entry name" value="Multifunctional fusion protein"/>
    <property type="match status" value="1"/>
</dbReference>
<evidence type="ECO:0000313" key="15">
    <source>
        <dbReference type="Proteomes" id="UP000265431"/>
    </source>
</evidence>
<comment type="caution">
    <text evidence="14">The sequence shown here is derived from an EMBL/GenBank/DDBJ whole genome shotgun (WGS) entry which is preliminary data.</text>
</comment>
<dbReference type="OrthoDB" id="9774769at2"/>
<dbReference type="Pfam" id="PF02355">
    <property type="entry name" value="SecD_SecF_C"/>
    <property type="match status" value="1"/>
</dbReference>
<proteinExistence type="inferred from homology"/>
<dbReference type="InterPro" id="IPR005665">
    <property type="entry name" value="SecF_bac"/>
</dbReference>
<comment type="caution">
    <text evidence="12">Lacks conserved residue(s) required for the propagation of feature annotation.</text>
</comment>
<dbReference type="NCBIfam" id="TIGR00966">
    <property type="entry name" value="transloc_SecF"/>
    <property type="match status" value="1"/>
</dbReference>
<keyword evidence="5 12" id="KW-0653">Protein transport</keyword>
<dbReference type="GO" id="GO:0006605">
    <property type="term" value="P:protein targeting"/>
    <property type="evidence" value="ECO:0007669"/>
    <property type="project" value="UniProtKB-UniRule"/>
</dbReference>
<accession>A0A399R5W0</accession>
<dbReference type="InterPro" id="IPR048634">
    <property type="entry name" value="SecD_SecF_C"/>
</dbReference>
<comment type="similarity">
    <text evidence="10">In the C-terminal section; belongs to the SecD/SecF family. SecF subfamily.</text>
</comment>
<feature type="transmembrane region" description="Helical" evidence="12">
    <location>
        <begin position="205"/>
        <end position="226"/>
    </location>
</feature>
<evidence type="ECO:0000256" key="2">
    <source>
        <dbReference type="ARBA" id="ARBA00022448"/>
    </source>
</evidence>
<dbReference type="GO" id="GO:0065002">
    <property type="term" value="P:intracellular protein transmembrane transport"/>
    <property type="evidence" value="ECO:0007669"/>
    <property type="project" value="UniProtKB-UniRule"/>
</dbReference>
<dbReference type="InterPro" id="IPR055344">
    <property type="entry name" value="SecD_SecF_C_bact"/>
</dbReference>
<keyword evidence="2 12" id="KW-0813">Transport</keyword>
<dbReference type="InterPro" id="IPR022645">
    <property type="entry name" value="SecD/SecF_bac"/>
</dbReference>
<keyword evidence="3 12" id="KW-1003">Cell membrane</keyword>
<evidence type="ECO:0000256" key="12">
    <source>
        <dbReference type="HAMAP-Rule" id="MF_01464"/>
    </source>
</evidence>
<protein>
    <recommendedName>
        <fullName evidence="12">Protein-export membrane protein SecF</fullName>
    </recommendedName>
</protein>
<dbReference type="GO" id="GO:0005886">
    <property type="term" value="C:plasma membrane"/>
    <property type="evidence" value="ECO:0007669"/>
    <property type="project" value="UniProtKB-SubCell"/>
</dbReference>
<evidence type="ECO:0000259" key="13">
    <source>
        <dbReference type="Pfam" id="PF02355"/>
    </source>
</evidence>
<gene>
    <name evidence="12 14" type="primary">secF</name>
    <name evidence="14" type="ORF">D1224_00715</name>
</gene>
<keyword evidence="4 12" id="KW-0812">Transmembrane</keyword>
<evidence type="ECO:0000256" key="5">
    <source>
        <dbReference type="ARBA" id="ARBA00022927"/>
    </source>
</evidence>
<organism evidence="14 15">
    <name type="scientific">Henriciella barbarensis</name>
    <dbReference type="NCBI Taxonomy" id="86342"/>
    <lineage>
        <taxon>Bacteria</taxon>
        <taxon>Pseudomonadati</taxon>
        <taxon>Pseudomonadota</taxon>
        <taxon>Alphaproteobacteria</taxon>
        <taxon>Hyphomonadales</taxon>
        <taxon>Hyphomonadaceae</taxon>
        <taxon>Henriciella</taxon>
    </lineage>
</organism>
<dbReference type="GO" id="GO:0015450">
    <property type="term" value="F:protein-transporting ATPase activity"/>
    <property type="evidence" value="ECO:0007669"/>
    <property type="project" value="InterPro"/>
</dbReference>
<keyword evidence="6 12" id="KW-1133">Transmembrane helix</keyword>
<dbReference type="Pfam" id="PF07549">
    <property type="entry name" value="Sec_GG"/>
    <property type="match status" value="1"/>
</dbReference>
<evidence type="ECO:0000256" key="10">
    <source>
        <dbReference type="ARBA" id="ARBA00060856"/>
    </source>
</evidence>
<evidence type="ECO:0000256" key="7">
    <source>
        <dbReference type="ARBA" id="ARBA00023010"/>
    </source>
</evidence>
<evidence type="ECO:0000256" key="6">
    <source>
        <dbReference type="ARBA" id="ARBA00022989"/>
    </source>
</evidence>
<comment type="similarity">
    <text evidence="12">Belongs to the SecD/SecF family. SecF subfamily.</text>
</comment>
<evidence type="ECO:0000256" key="1">
    <source>
        <dbReference type="ARBA" id="ARBA00004651"/>
    </source>
</evidence>
<dbReference type="HAMAP" id="MF_01464_B">
    <property type="entry name" value="SecF_B"/>
    <property type="match status" value="1"/>
</dbReference>
<comment type="function">
    <text evidence="9 12">Part of the Sec protein translocase complex. Interacts with the SecYEG preprotein conducting channel. SecDF uses the proton motive force (PMF) to complete protein translocation after the ATP-dependent function of SecA.</text>
</comment>